<evidence type="ECO:0000313" key="8">
    <source>
        <dbReference type="EMBL" id="NML25921.1"/>
    </source>
</evidence>
<dbReference type="InterPro" id="IPR009056">
    <property type="entry name" value="Cyt_c-like_dom"/>
</dbReference>
<dbReference type="GO" id="GO:0020037">
    <property type="term" value="F:heme binding"/>
    <property type="evidence" value="ECO:0007669"/>
    <property type="project" value="InterPro"/>
</dbReference>
<evidence type="ECO:0000256" key="1">
    <source>
        <dbReference type="ARBA" id="ARBA00022448"/>
    </source>
</evidence>
<accession>A0A848G8M1</accession>
<name>A0A848G8M1_9RHOO</name>
<dbReference type="GO" id="GO:0009055">
    <property type="term" value="F:electron transfer activity"/>
    <property type="evidence" value="ECO:0007669"/>
    <property type="project" value="InterPro"/>
</dbReference>
<dbReference type="Pfam" id="PF00034">
    <property type="entry name" value="Cytochrom_C"/>
    <property type="match status" value="1"/>
</dbReference>
<protein>
    <submittedName>
        <fullName evidence="8">C-type cytochrome</fullName>
    </submittedName>
</protein>
<keyword evidence="4" id="KW-0249">Electron transport</keyword>
<dbReference type="GO" id="GO:0046872">
    <property type="term" value="F:metal ion binding"/>
    <property type="evidence" value="ECO:0007669"/>
    <property type="project" value="UniProtKB-KW"/>
</dbReference>
<feature type="domain" description="Cytochrome c" evidence="7">
    <location>
        <begin position="21"/>
        <end position="122"/>
    </location>
</feature>
<evidence type="ECO:0000256" key="3">
    <source>
        <dbReference type="ARBA" id="ARBA00022723"/>
    </source>
</evidence>
<dbReference type="PROSITE" id="PS51007">
    <property type="entry name" value="CYTC"/>
    <property type="match status" value="1"/>
</dbReference>
<keyword evidence="3 6" id="KW-0479">Metal-binding</keyword>
<dbReference type="InterPro" id="IPR036909">
    <property type="entry name" value="Cyt_c-like_dom_sf"/>
</dbReference>
<comment type="caution">
    <text evidence="8">The sequence shown here is derived from an EMBL/GenBank/DDBJ whole genome shotgun (WGS) entry which is preliminary data.</text>
</comment>
<dbReference type="PRINTS" id="PR00604">
    <property type="entry name" value="CYTCHRMECIAB"/>
</dbReference>
<sequence>MRQLIISLVLVLLPVAGRAECDPGNGKQVFDNKCGICHLVDVSAGHGVGPNLHGVVDRPIGKADGFGYSAALAASQAVWTREALSEFLKAPQKAIPGTAMPFQGLKSESERQRLVCYLLSLR</sequence>
<dbReference type="InterPro" id="IPR002327">
    <property type="entry name" value="Cyt_c_1A/1B"/>
</dbReference>
<evidence type="ECO:0000313" key="9">
    <source>
        <dbReference type="Proteomes" id="UP000580043"/>
    </source>
</evidence>
<dbReference type="Gene3D" id="1.10.760.10">
    <property type="entry name" value="Cytochrome c-like domain"/>
    <property type="match status" value="1"/>
</dbReference>
<keyword evidence="2 6" id="KW-0349">Heme</keyword>
<evidence type="ECO:0000256" key="4">
    <source>
        <dbReference type="ARBA" id="ARBA00022982"/>
    </source>
</evidence>
<dbReference type="SUPFAM" id="SSF46626">
    <property type="entry name" value="Cytochrome c"/>
    <property type="match status" value="1"/>
</dbReference>
<dbReference type="EMBL" id="JABBGA010000005">
    <property type="protein sequence ID" value="NML25921.1"/>
    <property type="molecule type" value="Genomic_DNA"/>
</dbReference>
<organism evidence="8 9">
    <name type="scientific">Zoogloea dura</name>
    <dbReference type="NCBI Taxonomy" id="2728840"/>
    <lineage>
        <taxon>Bacteria</taxon>
        <taxon>Pseudomonadati</taxon>
        <taxon>Pseudomonadota</taxon>
        <taxon>Betaproteobacteria</taxon>
        <taxon>Rhodocyclales</taxon>
        <taxon>Zoogloeaceae</taxon>
        <taxon>Zoogloea</taxon>
    </lineage>
</organism>
<evidence type="ECO:0000259" key="7">
    <source>
        <dbReference type="PROSITE" id="PS51007"/>
    </source>
</evidence>
<evidence type="ECO:0000256" key="5">
    <source>
        <dbReference type="ARBA" id="ARBA00023004"/>
    </source>
</evidence>
<gene>
    <name evidence="8" type="ORF">HHL15_09225</name>
</gene>
<keyword evidence="5 6" id="KW-0408">Iron</keyword>
<dbReference type="RefSeq" id="WP_169145457.1">
    <property type="nucleotide sequence ID" value="NZ_JABBGA010000005.1"/>
</dbReference>
<evidence type="ECO:0000256" key="2">
    <source>
        <dbReference type="ARBA" id="ARBA00022617"/>
    </source>
</evidence>
<proteinExistence type="predicted"/>
<keyword evidence="9" id="KW-1185">Reference proteome</keyword>
<dbReference type="Proteomes" id="UP000580043">
    <property type="component" value="Unassembled WGS sequence"/>
</dbReference>
<evidence type="ECO:0000256" key="6">
    <source>
        <dbReference type="PROSITE-ProRule" id="PRU00433"/>
    </source>
</evidence>
<reference evidence="8 9" key="1">
    <citation type="submission" date="2020-04" db="EMBL/GenBank/DDBJ databases">
        <title>Zoogloea sp. G-4-1-14 isolated from soil.</title>
        <authorList>
            <person name="Dahal R.H."/>
        </authorList>
    </citation>
    <scope>NUCLEOTIDE SEQUENCE [LARGE SCALE GENOMIC DNA]</scope>
    <source>
        <strain evidence="8 9">G-4-1-14</strain>
    </source>
</reference>
<dbReference type="AlphaFoldDB" id="A0A848G8M1"/>
<keyword evidence="1" id="KW-0813">Transport</keyword>
<dbReference type="PANTHER" id="PTHR11961">
    <property type="entry name" value="CYTOCHROME C"/>
    <property type="match status" value="1"/>
</dbReference>